<dbReference type="Gene3D" id="2.30.24.10">
    <property type="entry name" value="CAT RNA-binding domain"/>
    <property type="match status" value="1"/>
</dbReference>
<dbReference type="SMART" id="SM01061">
    <property type="entry name" value="CAT_RBD"/>
    <property type="match status" value="1"/>
</dbReference>
<dbReference type="Gene3D" id="1.10.1790.10">
    <property type="entry name" value="PRD domain"/>
    <property type="match status" value="2"/>
</dbReference>
<dbReference type="InterPro" id="IPR004341">
    <property type="entry name" value="CAT_RNA-bd_dom"/>
</dbReference>
<dbReference type="InterPro" id="IPR050661">
    <property type="entry name" value="BglG_antiterminators"/>
</dbReference>
<feature type="region of interest" description="Disordered" evidence="2">
    <location>
        <begin position="284"/>
        <end position="316"/>
    </location>
</feature>
<dbReference type="Proteomes" id="UP000179540">
    <property type="component" value="Unassembled WGS sequence"/>
</dbReference>
<comment type="caution">
    <text evidence="4">The sequence shown here is derived from an EMBL/GenBank/DDBJ whole genome shotgun (WGS) entry which is preliminary data.</text>
</comment>
<dbReference type="Pfam" id="PF03123">
    <property type="entry name" value="CAT_RBD"/>
    <property type="match status" value="1"/>
</dbReference>
<evidence type="ECO:0000259" key="3">
    <source>
        <dbReference type="PROSITE" id="PS51372"/>
    </source>
</evidence>
<feature type="domain" description="PRD" evidence="3">
    <location>
        <begin position="65"/>
        <end position="170"/>
    </location>
</feature>
<dbReference type="EMBL" id="MODZ01000005">
    <property type="protein sequence ID" value="OIJ36070.1"/>
    <property type="molecule type" value="Genomic_DNA"/>
</dbReference>
<name>A0A1S2N083_9MICC</name>
<evidence type="ECO:0000313" key="4">
    <source>
        <dbReference type="EMBL" id="OIJ36070.1"/>
    </source>
</evidence>
<dbReference type="GO" id="GO:0006355">
    <property type="term" value="P:regulation of DNA-templated transcription"/>
    <property type="evidence" value="ECO:0007669"/>
    <property type="project" value="InterPro"/>
</dbReference>
<gene>
    <name evidence="4" type="ORF">BK826_05110</name>
</gene>
<protein>
    <recommendedName>
        <fullName evidence="3">PRD domain-containing protein</fullName>
    </recommendedName>
</protein>
<accession>A0A1S2N083</accession>
<dbReference type="Pfam" id="PF00874">
    <property type="entry name" value="PRD"/>
    <property type="match status" value="2"/>
</dbReference>
<dbReference type="InterPro" id="IPR036650">
    <property type="entry name" value="CAT_RNA-bd_dom_sf"/>
</dbReference>
<dbReference type="PANTHER" id="PTHR30185:SF15">
    <property type="entry name" value="CRYPTIC BETA-GLUCOSIDE BGL OPERON ANTITERMINATOR"/>
    <property type="match status" value="1"/>
</dbReference>
<evidence type="ECO:0000313" key="5">
    <source>
        <dbReference type="Proteomes" id="UP000179540"/>
    </source>
</evidence>
<dbReference type="InterPro" id="IPR011608">
    <property type="entry name" value="PRD"/>
</dbReference>
<sequence>MRILRIYNNNVVLASTDAGDEAVMIGRGLGFGKKKGQRLDPEKVEQTFVPEGAGGPDQIGALLSELPPGILTLATELEQQARAEFGRDLPHSFVLPLADHLNFAVVRARDGMHIEYPLAIEVEQLYPREAAFGRRAVELTNERLGVRLPPEEATPIALHLVNAQFSGTDLSRTYRMTEIFAQIFDVISSYYGRPVDQTQLSVARFVTHLRYLFVRAEQGRRPAVADPTLPAIHDAVRTGYPEAYACADKVMLLLNMHLDTTLGEDEHTYLTIHIARLAADMWGEGAARHPDRPAETPPPGDAGTQPAQPPSPKDTP</sequence>
<proteinExistence type="predicted"/>
<dbReference type="PROSITE" id="PS51372">
    <property type="entry name" value="PRD_2"/>
    <property type="match status" value="2"/>
</dbReference>
<dbReference type="OrthoDB" id="9813552at2"/>
<feature type="compositionally biased region" description="Pro residues" evidence="2">
    <location>
        <begin position="307"/>
        <end position="316"/>
    </location>
</feature>
<dbReference type="InterPro" id="IPR036634">
    <property type="entry name" value="PRD_sf"/>
</dbReference>
<reference evidence="4 5" key="1">
    <citation type="submission" date="2016-10" db="EMBL/GenBank/DDBJ databases">
        <title>Draft genome sequence of strain LCT isolated from the Shenzhou X spacecraft of China.</title>
        <authorList>
            <person name="Huang B."/>
        </authorList>
    </citation>
    <scope>NUCLEOTIDE SEQUENCE [LARGE SCALE GENOMIC DNA]</scope>
    <source>
        <strain evidence="4 5">LCT-H5</strain>
    </source>
</reference>
<keyword evidence="1" id="KW-0677">Repeat</keyword>
<dbReference type="SUPFAM" id="SSF50151">
    <property type="entry name" value="SacY-like RNA-binding domain"/>
    <property type="match status" value="1"/>
</dbReference>
<feature type="domain" description="PRD" evidence="3">
    <location>
        <begin position="171"/>
        <end position="284"/>
    </location>
</feature>
<dbReference type="AlphaFoldDB" id="A0A1S2N083"/>
<dbReference type="RefSeq" id="WP_075514677.1">
    <property type="nucleotide sequence ID" value="NZ_MODZ01000005.1"/>
</dbReference>
<evidence type="ECO:0000256" key="1">
    <source>
        <dbReference type="ARBA" id="ARBA00022737"/>
    </source>
</evidence>
<organism evidence="4 5">
    <name type="scientific">Rothia kristinae</name>
    <dbReference type="NCBI Taxonomy" id="37923"/>
    <lineage>
        <taxon>Bacteria</taxon>
        <taxon>Bacillati</taxon>
        <taxon>Actinomycetota</taxon>
        <taxon>Actinomycetes</taxon>
        <taxon>Micrococcales</taxon>
        <taxon>Micrococcaceae</taxon>
        <taxon>Rothia</taxon>
    </lineage>
</organism>
<dbReference type="PANTHER" id="PTHR30185">
    <property type="entry name" value="CRYPTIC BETA-GLUCOSIDE BGL OPERON ANTITERMINATOR"/>
    <property type="match status" value="1"/>
</dbReference>
<evidence type="ECO:0000256" key="2">
    <source>
        <dbReference type="SAM" id="MobiDB-lite"/>
    </source>
</evidence>
<dbReference type="SUPFAM" id="SSF63520">
    <property type="entry name" value="PTS-regulatory domain, PRD"/>
    <property type="match status" value="2"/>
</dbReference>
<dbReference type="GO" id="GO:0003723">
    <property type="term" value="F:RNA binding"/>
    <property type="evidence" value="ECO:0007669"/>
    <property type="project" value="InterPro"/>
</dbReference>